<proteinExistence type="predicted"/>
<dbReference type="InterPro" id="IPR044992">
    <property type="entry name" value="ChyE-like"/>
</dbReference>
<dbReference type="GO" id="GO:0016740">
    <property type="term" value="F:transferase activity"/>
    <property type="evidence" value="ECO:0007669"/>
    <property type="project" value="UniProtKB-KW"/>
</dbReference>
<gene>
    <name evidence="1" type="ORF">GP475_11435</name>
</gene>
<protein>
    <submittedName>
        <fullName evidence="1">Type 1 glutamine amidotransferase</fullName>
    </submittedName>
</protein>
<dbReference type="Pfam" id="PF00117">
    <property type="entry name" value="GATase"/>
    <property type="match status" value="1"/>
</dbReference>
<reference evidence="1 2" key="1">
    <citation type="submission" date="2019-12" db="EMBL/GenBank/DDBJ databases">
        <title>Corynebacterium sp. nov., isolated from feces of the Anser Albifrons in China.</title>
        <authorList>
            <person name="Liu Q."/>
        </authorList>
    </citation>
    <scope>NUCLEOTIDE SEQUENCE [LARGE SCALE GENOMIC DNA]</scope>
    <source>
        <strain evidence="1 2">4H37-19</strain>
    </source>
</reference>
<dbReference type="PRINTS" id="PR00096">
    <property type="entry name" value="GATASE"/>
</dbReference>
<dbReference type="PRINTS" id="PR00097">
    <property type="entry name" value="ANTSNTHASEII"/>
</dbReference>
<accession>A0A7H0SRJ9</accession>
<dbReference type="InterPro" id="IPR029062">
    <property type="entry name" value="Class_I_gatase-like"/>
</dbReference>
<keyword evidence="2" id="KW-1185">Reference proteome</keyword>
<dbReference type="EMBL" id="CP046884">
    <property type="protein sequence ID" value="QNQ91174.1"/>
    <property type="molecule type" value="Genomic_DNA"/>
</dbReference>
<dbReference type="PROSITE" id="PS51273">
    <property type="entry name" value="GATASE_TYPE_1"/>
    <property type="match status" value="1"/>
</dbReference>
<organism evidence="1 2">
    <name type="scientific">Corynebacterium poyangense</name>
    <dbReference type="NCBI Taxonomy" id="2684405"/>
    <lineage>
        <taxon>Bacteria</taxon>
        <taxon>Bacillati</taxon>
        <taxon>Actinomycetota</taxon>
        <taxon>Actinomycetes</taxon>
        <taxon>Mycobacteriales</taxon>
        <taxon>Corynebacteriaceae</taxon>
        <taxon>Corynebacterium</taxon>
    </lineage>
</organism>
<name>A0A7H0SRJ9_9CORY</name>
<keyword evidence="1" id="KW-0808">Transferase</keyword>
<dbReference type="GO" id="GO:0005829">
    <property type="term" value="C:cytosol"/>
    <property type="evidence" value="ECO:0007669"/>
    <property type="project" value="TreeGrafter"/>
</dbReference>
<sequence length="230" mass="25042">MIIIEHQESADLDRLVSWTPGATVYRPYLGQRLPDILQEPLIVLGGAMNAYQDQDYSWLPRTRQLLSIAIEKKIPVLGICLGAQLLSVAAGGGVAIASSAGTELGLTQISLTETAAKDPLFCGLPQQIWVASDHSDGITPLPQDAVLLAKSARYPQAFRVGPCAWGVQFHPEAGLNRLQQWIKEDIHLLPGASPEREAELIEQARQYWAEVTTAAHQLITRFVALSTGKS</sequence>
<dbReference type="AlphaFoldDB" id="A0A7H0SRJ9"/>
<dbReference type="Gene3D" id="3.40.50.880">
    <property type="match status" value="1"/>
</dbReference>
<evidence type="ECO:0000313" key="2">
    <source>
        <dbReference type="Proteomes" id="UP000516320"/>
    </source>
</evidence>
<evidence type="ECO:0000313" key="1">
    <source>
        <dbReference type="EMBL" id="QNQ91174.1"/>
    </source>
</evidence>
<dbReference type="SUPFAM" id="SSF52317">
    <property type="entry name" value="Class I glutamine amidotransferase-like"/>
    <property type="match status" value="1"/>
</dbReference>
<dbReference type="CDD" id="cd01741">
    <property type="entry name" value="GATase1_1"/>
    <property type="match status" value="1"/>
</dbReference>
<dbReference type="Proteomes" id="UP000516320">
    <property type="component" value="Chromosome"/>
</dbReference>
<dbReference type="InterPro" id="IPR017926">
    <property type="entry name" value="GATASE"/>
</dbReference>
<dbReference type="RefSeq" id="WP_187974484.1">
    <property type="nucleotide sequence ID" value="NZ_CP046884.1"/>
</dbReference>
<dbReference type="KEGG" id="cpoy:GP475_11435"/>
<dbReference type="PANTHER" id="PTHR42695">
    <property type="entry name" value="GLUTAMINE AMIDOTRANSFERASE YLR126C-RELATED"/>
    <property type="match status" value="1"/>
</dbReference>
<keyword evidence="1" id="KW-0315">Glutamine amidotransferase</keyword>
<dbReference type="PANTHER" id="PTHR42695:SF5">
    <property type="entry name" value="GLUTAMINE AMIDOTRANSFERASE YLR126C-RELATED"/>
    <property type="match status" value="1"/>
</dbReference>